<feature type="domain" description="Endonuclease/exonuclease/phosphatase" evidence="1">
    <location>
        <begin position="108"/>
        <end position="224"/>
    </location>
</feature>
<dbReference type="SUPFAM" id="SSF56219">
    <property type="entry name" value="DNase I-like"/>
    <property type="match status" value="1"/>
</dbReference>
<dbReference type="CDD" id="cd09077">
    <property type="entry name" value="R1-I-EN"/>
    <property type="match status" value="1"/>
</dbReference>
<dbReference type="AlphaFoldDB" id="A0AAJ7NCN6"/>
<gene>
    <name evidence="3" type="primary">LOC108630114</name>
</gene>
<evidence type="ECO:0000259" key="1">
    <source>
        <dbReference type="Pfam" id="PF14529"/>
    </source>
</evidence>
<reference evidence="3" key="1">
    <citation type="submission" date="2025-08" db="UniProtKB">
        <authorList>
            <consortium name="RefSeq"/>
        </authorList>
    </citation>
    <scope>IDENTIFICATION</scope>
    <source>
        <tissue evidence="3">Whole body</tissue>
    </source>
</reference>
<dbReference type="InterPro" id="IPR005135">
    <property type="entry name" value="Endo/exonuclease/phosphatase"/>
</dbReference>
<dbReference type="GO" id="GO:0003824">
    <property type="term" value="F:catalytic activity"/>
    <property type="evidence" value="ECO:0007669"/>
    <property type="project" value="InterPro"/>
</dbReference>
<dbReference type="PANTHER" id="PTHR33273">
    <property type="entry name" value="DOMAIN-CONTAINING PROTEIN, PUTATIVE-RELATED"/>
    <property type="match status" value="1"/>
</dbReference>
<protein>
    <submittedName>
        <fullName evidence="3">Uncharacterized protein LOC108630114</fullName>
    </submittedName>
</protein>
<evidence type="ECO:0000313" key="2">
    <source>
        <dbReference type="Proteomes" id="UP000694925"/>
    </source>
</evidence>
<dbReference type="Proteomes" id="UP000694925">
    <property type="component" value="Unplaced"/>
</dbReference>
<keyword evidence="2" id="KW-1185">Reference proteome</keyword>
<dbReference type="Gene3D" id="3.60.10.10">
    <property type="entry name" value="Endonuclease/exonuclease/phosphatase"/>
    <property type="match status" value="1"/>
</dbReference>
<name>A0AAJ7NCN6_9HYME</name>
<proteinExistence type="predicted"/>
<dbReference type="Pfam" id="PF14529">
    <property type="entry name" value="Exo_endo_phos_2"/>
    <property type="match status" value="1"/>
</dbReference>
<dbReference type="KEGG" id="ccal:108630114"/>
<dbReference type="RefSeq" id="XP_017888670.1">
    <property type="nucleotide sequence ID" value="XM_018033181.1"/>
</dbReference>
<dbReference type="GeneID" id="108630114"/>
<organism evidence="2 3">
    <name type="scientific">Ceratina calcarata</name>
    <dbReference type="NCBI Taxonomy" id="156304"/>
    <lineage>
        <taxon>Eukaryota</taxon>
        <taxon>Metazoa</taxon>
        <taxon>Ecdysozoa</taxon>
        <taxon>Arthropoda</taxon>
        <taxon>Hexapoda</taxon>
        <taxon>Insecta</taxon>
        <taxon>Pterygota</taxon>
        <taxon>Neoptera</taxon>
        <taxon>Endopterygota</taxon>
        <taxon>Hymenoptera</taxon>
        <taxon>Apocrita</taxon>
        <taxon>Aculeata</taxon>
        <taxon>Apoidea</taxon>
        <taxon>Anthophila</taxon>
        <taxon>Apidae</taxon>
        <taxon>Ceratina</taxon>
        <taxon>Zadontomerus</taxon>
    </lineage>
</organism>
<sequence>MADRLKFVQINLHRSKAAMSALSNLMAKERLDVALIQEPWTVYDRIKGLSTAGTVLVRRVDGRPRACILHTSRIRPVLLTQFSGQDVTAVLMEKRAESSSSSRLSKLVIVSLYMPHDQREPVPVILDSLMNWSLQHGASVLIGADANACHVLWGSTVTNERGTRLLDFLNENGLTWLNRGSVPTFSTAYREETLDVTIVSLGICSAFSDWRVLDDTSMSDHRYVSFALTVGGIPAMRIVSEKRSLNAERYLDVLQKRLAESPREYGTPAQIDAYVEHVTDAITEAAREAITRKEKGFNAGLPWWGPKLKALNDRCRRLTKNHVCVGSHTHGDGST</sequence>
<evidence type="ECO:0000313" key="3">
    <source>
        <dbReference type="RefSeq" id="XP_017888670.1"/>
    </source>
</evidence>
<accession>A0AAJ7NCN6</accession>
<dbReference type="InterPro" id="IPR036691">
    <property type="entry name" value="Endo/exonu/phosph_ase_sf"/>
</dbReference>
<dbReference type="PANTHER" id="PTHR33273:SF4">
    <property type="entry name" value="ENDONUCLEASE_EXONUCLEASE_PHOSPHATASE DOMAIN-CONTAINING PROTEIN"/>
    <property type="match status" value="1"/>
</dbReference>